<dbReference type="EMBL" id="BAAAQD010000012">
    <property type="protein sequence ID" value="GAA1532150.1"/>
    <property type="molecule type" value="Genomic_DNA"/>
</dbReference>
<feature type="region of interest" description="Disordered" evidence="1">
    <location>
        <begin position="95"/>
        <end position="115"/>
    </location>
</feature>
<sequence>MAQPTVSGQDETDAADTLARILAAVAGTTAGKRADPDELLSALSLLHALQQRLARFEPELVAAARRAGVSWQRLAPAMGVTSRQAAERRYLRIATTGTGDGTGGTREDRVRAERDQRAGTRAVTRWANDRTADLRRIAGQVTALTDLPVEAAGDLDDLHAALGAPDAAMLPDRLAAVRQHLTDHHLHLASQIDQVTTATNDVRHATQQQRDQHGGGTQT</sequence>
<reference evidence="2 3" key="1">
    <citation type="journal article" date="2019" name="Int. J. Syst. Evol. Microbiol.">
        <title>The Global Catalogue of Microorganisms (GCM) 10K type strain sequencing project: providing services to taxonomists for standard genome sequencing and annotation.</title>
        <authorList>
            <consortium name="The Broad Institute Genomics Platform"/>
            <consortium name="The Broad Institute Genome Sequencing Center for Infectious Disease"/>
            <person name="Wu L."/>
            <person name="Ma J."/>
        </authorList>
    </citation>
    <scope>NUCLEOTIDE SEQUENCE [LARGE SCALE GENOMIC DNA]</scope>
    <source>
        <strain evidence="2 3">JCM 15933</strain>
    </source>
</reference>
<evidence type="ECO:0000256" key="1">
    <source>
        <dbReference type="SAM" id="MobiDB-lite"/>
    </source>
</evidence>
<comment type="caution">
    <text evidence="2">The sequence shown here is derived from an EMBL/GenBank/DDBJ whole genome shotgun (WGS) entry which is preliminary data.</text>
</comment>
<name>A0ABN2B1Q8_9ACTN</name>
<evidence type="ECO:0000313" key="3">
    <source>
        <dbReference type="Proteomes" id="UP001501470"/>
    </source>
</evidence>
<feature type="compositionally biased region" description="Basic and acidic residues" evidence="1">
    <location>
        <begin position="105"/>
        <end position="115"/>
    </location>
</feature>
<keyword evidence="3" id="KW-1185">Reference proteome</keyword>
<protein>
    <submittedName>
        <fullName evidence="2">DUF3156 family protein</fullName>
    </submittedName>
</protein>
<evidence type="ECO:0000313" key="2">
    <source>
        <dbReference type="EMBL" id="GAA1532150.1"/>
    </source>
</evidence>
<accession>A0ABN2B1Q8</accession>
<dbReference type="Proteomes" id="UP001501470">
    <property type="component" value="Unassembled WGS sequence"/>
</dbReference>
<organism evidence="2 3">
    <name type="scientific">Dactylosporangium maewongense</name>
    <dbReference type="NCBI Taxonomy" id="634393"/>
    <lineage>
        <taxon>Bacteria</taxon>
        <taxon>Bacillati</taxon>
        <taxon>Actinomycetota</taxon>
        <taxon>Actinomycetes</taxon>
        <taxon>Micromonosporales</taxon>
        <taxon>Micromonosporaceae</taxon>
        <taxon>Dactylosporangium</taxon>
    </lineage>
</organism>
<gene>
    <name evidence="2" type="ORF">GCM10009827_057470</name>
</gene>
<proteinExistence type="predicted"/>